<comment type="similarity">
    <text evidence="1 7">Belongs to the Lgt family.</text>
</comment>
<accession>A0A8J6Y538</accession>
<feature type="transmembrane region" description="Helical" evidence="7">
    <location>
        <begin position="210"/>
        <end position="226"/>
    </location>
</feature>
<protein>
    <recommendedName>
        <fullName evidence="7">Phosphatidylglycerol--prolipoprotein diacylglyceryl transferase</fullName>
        <ecNumber evidence="7">2.5.1.145</ecNumber>
    </recommendedName>
</protein>
<dbReference type="Proteomes" id="UP000648239">
    <property type="component" value="Unassembled WGS sequence"/>
</dbReference>
<evidence type="ECO:0000256" key="6">
    <source>
        <dbReference type="ARBA" id="ARBA00023136"/>
    </source>
</evidence>
<dbReference type="NCBIfam" id="TIGR00544">
    <property type="entry name" value="lgt"/>
    <property type="match status" value="1"/>
</dbReference>
<dbReference type="PANTHER" id="PTHR30589">
    <property type="entry name" value="PROLIPOPROTEIN DIACYLGLYCERYL TRANSFERASE"/>
    <property type="match status" value="1"/>
</dbReference>
<feature type="binding site" evidence="7">
    <location>
        <position position="140"/>
    </location>
    <ligand>
        <name>a 1,2-diacyl-sn-glycero-3-phospho-(1'-sn-glycerol)</name>
        <dbReference type="ChEBI" id="CHEBI:64716"/>
    </ligand>
</feature>
<dbReference type="GO" id="GO:0042158">
    <property type="term" value="P:lipoprotein biosynthetic process"/>
    <property type="evidence" value="ECO:0007669"/>
    <property type="project" value="UniProtKB-UniRule"/>
</dbReference>
<sequence length="275" mass="29974">MFPVLLDFGVHNLPFFGETHLFIPTYGVLYAGGAVIAWIWLMRRARTLKVPDEHMFNLCFYGLLAGLLGAKLFLILVEWRYYLNNPMEILGTIRSAGVLIGGVIAGAAVFIWYCRRHNLPTLTLADAFVAPLAVGQAVGRLGCFSAGCCYGSPTEGPLSVTFTDPVAAAQTGVPLNIPLIPTQLTELTTDLLLAILLTFLWRKRVSPPGTVLWTYVLVYSCLRFLIEFGRGDDVRGLWFGGALSTSQILALVAGLAAAAMLLRGRKQRALELNNG</sequence>
<dbReference type="GO" id="GO:0005886">
    <property type="term" value="C:plasma membrane"/>
    <property type="evidence" value="ECO:0007669"/>
    <property type="project" value="UniProtKB-SubCell"/>
</dbReference>
<dbReference type="EMBL" id="JACXWD010000026">
    <property type="protein sequence ID" value="MBD3868274.1"/>
    <property type="molecule type" value="Genomic_DNA"/>
</dbReference>
<evidence type="ECO:0000256" key="1">
    <source>
        <dbReference type="ARBA" id="ARBA00007150"/>
    </source>
</evidence>
<feature type="transmembrane region" description="Helical" evidence="7">
    <location>
        <begin position="96"/>
        <end position="114"/>
    </location>
</feature>
<comment type="caution">
    <text evidence="8">The sequence shown here is derived from an EMBL/GenBank/DDBJ whole genome shotgun (WGS) entry which is preliminary data.</text>
</comment>
<feature type="transmembrane region" description="Helical" evidence="7">
    <location>
        <begin position="238"/>
        <end position="262"/>
    </location>
</feature>
<evidence type="ECO:0000256" key="7">
    <source>
        <dbReference type="HAMAP-Rule" id="MF_01147"/>
    </source>
</evidence>
<evidence type="ECO:0000256" key="3">
    <source>
        <dbReference type="ARBA" id="ARBA00022679"/>
    </source>
</evidence>
<dbReference type="EC" id="2.5.1.145" evidence="7"/>
<evidence type="ECO:0000256" key="5">
    <source>
        <dbReference type="ARBA" id="ARBA00022989"/>
    </source>
</evidence>
<evidence type="ECO:0000313" key="9">
    <source>
        <dbReference type="Proteomes" id="UP000648239"/>
    </source>
</evidence>
<keyword evidence="5 7" id="KW-1133">Transmembrane helix</keyword>
<dbReference type="GO" id="GO:0008961">
    <property type="term" value="F:phosphatidylglycerol-prolipoprotein diacylglyceryl transferase activity"/>
    <property type="evidence" value="ECO:0007669"/>
    <property type="project" value="UniProtKB-UniRule"/>
</dbReference>
<feature type="transmembrane region" description="Helical" evidence="7">
    <location>
        <begin position="54"/>
        <end position="76"/>
    </location>
</feature>
<keyword evidence="6 7" id="KW-0472">Membrane</keyword>
<comment type="pathway">
    <text evidence="7">Protein modification; lipoprotein biosynthesis (diacylglyceryl transfer).</text>
</comment>
<reference evidence="8 9" key="1">
    <citation type="submission" date="2020-08" db="EMBL/GenBank/DDBJ databases">
        <title>Acidobacteriota in marine sediments use diverse sulfur dissimilation pathways.</title>
        <authorList>
            <person name="Wasmund K."/>
        </authorList>
    </citation>
    <scope>NUCLEOTIDE SEQUENCE [LARGE SCALE GENOMIC DNA]</scope>
    <source>
        <strain evidence="8">MAG AM4</strain>
    </source>
</reference>
<evidence type="ECO:0000256" key="4">
    <source>
        <dbReference type="ARBA" id="ARBA00022692"/>
    </source>
</evidence>
<keyword evidence="4 7" id="KW-0812">Transmembrane</keyword>
<evidence type="ECO:0000313" key="8">
    <source>
        <dbReference type="EMBL" id="MBD3868274.1"/>
    </source>
</evidence>
<proteinExistence type="inferred from homology"/>
<comment type="subcellular location">
    <subcellularLocation>
        <location evidence="7">Cell membrane</location>
        <topology evidence="7">Multi-pass membrane protein</topology>
    </subcellularLocation>
</comment>
<comment type="function">
    <text evidence="7">Catalyzes the transfer of the diacylglyceryl group from phosphatidylglycerol to the sulfhydryl group of the N-terminal cysteine of a prolipoprotein, the first step in the formation of mature lipoproteins.</text>
</comment>
<dbReference type="AlphaFoldDB" id="A0A8J6Y538"/>
<dbReference type="PANTHER" id="PTHR30589:SF0">
    <property type="entry name" value="PHOSPHATIDYLGLYCEROL--PROLIPOPROTEIN DIACYLGLYCERYL TRANSFERASE"/>
    <property type="match status" value="1"/>
</dbReference>
<dbReference type="HAMAP" id="MF_01147">
    <property type="entry name" value="Lgt"/>
    <property type="match status" value="1"/>
</dbReference>
<dbReference type="Pfam" id="PF01790">
    <property type="entry name" value="LGT"/>
    <property type="match status" value="1"/>
</dbReference>
<organism evidence="8 9">
    <name type="scientific">Candidatus Polarisedimenticola svalbardensis</name>
    <dbReference type="NCBI Taxonomy" id="2886004"/>
    <lineage>
        <taxon>Bacteria</taxon>
        <taxon>Pseudomonadati</taxon>
        <taxon>Acidobacteriota</taxon>
        <taxon>Candidatus Polarisedimenticolia</taxon>
        <taxon>Candidatus Polarisedimenticolales</taxon>
        <taxon>Candidatus Polarisedimenticolaceae</taxon>
        <taxon>Candidatus Polarisedimenticola</taxon>
    </lineage>
</organism>
<keyword evidence="3 7" id="KW-0808">Transferase</keyword>
<keyword evidence="2 7" id="KW-1003">Cell membrane</keyword>
<feature type="transmembrane region" description="Helical" evidence="7">
    <location>
        <begin position="20"/>
        <end position="42"/>
    </location>
</feature>
<comment type="catalytic activity">
    <reaction evidence="7">
        <text>L-cysteinyl-[prolipoprotein] + a 1,2-diacyl-sn-glycero-3-phospho-(1'-sn-glycerol) = an S-1,2-diacyl-sn-glyceryl-L-cysteinyl-[prolipoprotein] + sn-glycerol 1-phosphate + H(+)</text>
        <dbReference type="Rhea" id="RHEA:56712"/>
        <dbReference type="Rhea" id="RHEA-COMP:14679"/>
        <dbReference type="Rhea" id="RHEA-COMP:14680"/>
        <dbReference type="ChEBI" id="CHEBI:15378"/>
        <dbReference type="ChEBI" id="CHEBI:29950"/>
        <dbReference type="ChEBI" id="CHEBI:57685"/>
        <dbReference type="ChEBI" id="CHEBI:64716"/>
        <dbReference type="ChEBI" id="CHEBI:140658"/>
        <dbReference type="EC" id="2.5.1.145"/>
    </reaction>
</comment>
<name>A0A8J6Y538_9BACT</name>
<dbReference type="UniPathway" id="UPA00664"/>
<dbReference type="InterPro" id="IPR001640">
    <property type="entry name" value="Lgt"/>
</dbReference>
<evidence type="ECO:0000256" key="2">
    <source>
        <dbReference type="ARBA" id="ARBA00022475"/>
    </source>
</evidence>
<gene>
    <name evidence="7 8" type="primary">lgt</name>
    <name evidence="8" type="ORF">IFK94_09125</name>
</gene>